<sequence length="415" mass="44691">MRFFLFSLFLATPLAAQQGSPLPDQEEGYEHLERFIHLLEEVRAHHPEADKVTYERLINHALEGMVGSLDRFSAFYHPETARHLDLESEDPSEALTLPSLGLSLAEKEGHIELARVWEHSAAAQGGLLDGDILLRVDGVAPAEGDLLAARTALSAPPGQAVVVTVLRPASNLEVEATLLPRVVKERALPEAFLLTDQGAPTTGYARLGEFSATAARELGAALDDLEDQGMKALILDLRGNPGGLLTSAVEILGLFLPPDSEVVTTRGRSPQAQTPALRTPARQRVQRSYPLAVLIDRHSASASELVAGALQDLARGTIVGETSFGKGSVQNVVGQAGGTALRLTFATYHTPSGRTPHEVGISPDLAINLSERDRQLFDLFRLRHQADPATLLPLASWKDPVLSAALELLKSENNE</sequence>
<dbReference type="InterPro" id="IPR029045">
    <property type="entry name" value="ClpP/crotonase-like_dom_sf"/>
</dbReference>
<dbReference type="InterPro" id="IPR004447">
    <property type="entry name" value="Peptidase_S41A"/>
</dbReference>
<dbReference type="SUPFAM" id="SSF50156">
    <property type="entry name" value="PDZ domain-like"/>
    <property type="match status" value="1"/>
</dbReference>
<dbReference type="InterPro" id="IPR001478">
    <property type="entry name" value="PDZ"/>
</dbReference>
<dbReference type="SMART" id="SM00228">
    <property type="entry name" value="PDZ"/>
    <property type="match status" value="1"/>
</dbReference>
<evidence type="ECO:0000259" key="5">
    <source>
        <dbReference type="PROSITE" id="PS50106"/>
    </source>
</evidence>
<dbReference type="Pfam" id="PF03572">
    <property type="entry name" value="Peptidase_S41"/>
    <property type="match status" value="1"/>
</dbReference>
<keyword evidence="7" id="KW-1185">Reference proteome</keyword>
<dbReference type="PANTHER" id="PTHR32060:SF30">
    <property type="entry name" value="CARBOXY-TERMINAL PROCESSING PROTEASE CTPA"/>
    <property type="match status" value="1"/>
</dbReference>
<dbReference type="Gene3D" id="3.30.750.44">
    <property type="match status" value="1"/>
</dbReference>
<evidence type="ECO:0000256" key="2">
    <source>
        <dbReference type="ARBA" id="ARBA00022670"/>
    </source>
</evidence>
<dbReference type="SMART" id="SM00245">
    <property type="entry name" value="TSPc"/>
    <property type="match status" value="1"/>
</dbReference>
<keyword evidence="2" id="KW-0645">Protease</keyword>
<keyword evidence="4" id="KW-0720">Serine protease</keyword>
<accession>A0A934RR26</accession>
<dbReference type="InterPro" id="IPR036034">
    <property type="entry name" value="PDZ_sf"/>
</dbReference>
<gene>
    <name evidence="6" type="ORF">JIN78_07465</name>
</gene>
<protein>
    <submittedName>
        <fullName evidence="6">PDZ domain-containing protein</fullName>
    </submittedName>
</protein>
<dbReference type="GO" id="GO:0030288">
    <property type="term" value="C:outer membrane-bounded periplasmic space"/>
    <property type="evidence" value="ECO:0007669"/>
    <property type="project" value="TreeGrafter"/>
</dbReference>
<evidence type="ECO:0000256" key="1">
    <source>
        <dbReference type="ARBA" id="ARBA00009179"/>
    </source>
</evidence>
<proteinExistence type="inferred from homology"/>
<dbReference type="PROSITE" id="PS50106">
    <property type="entry name" value="PDZ"/>
    <property type="match status" value="1"/>
</dbReference>
<dbReference type="GO" id="GO:0004175">
    <property type="term" value="F:endopeptidase activity"/>
    <property type="evidence" value="ECO:0007669"/>
    <property type="project" value="TreeGrafter"/>
</dbReference>
<dbReference type="GO" id="GO:0006508">
    <property type="term" value="P:proteolysis"/>
    <property type="evidence" value="ECO:0007669"/>
    <property type="project" value="UniProtKB-KW"/>
</dbReference>
<reference evidence="6" key="1">
    <citation type="submission" date="2021-01" db="EMBL/GenBank/DDBJ databases">
        <title>Modified the classification status of verrucomicrobia.</title>
        <authorList>
            <person name="Feng X."/>
        </authorList>
    </citation>
    <scope>NUCLEOTIDE SEQUENCE</scope>
    <source>
        <strain evidence="6">KCTC 12986</strain>
    </source>
</reference>
<dbReference type="CDD" id="cd07560">
    <property type="entry name" value="Peptidase_S41_CPP"/>
    <property type="match status" value="1"/>
</dbReference>
<name>A0A934RR26_9BACT</name>
<organism evidence="6 7">
    <name type="scientific">Roseibacillus ishigakijimensis</name>
    <dbReference type="NCBI Taxonomy" id="454146"/>
    <lineage>
        <taxon>Bacteria</taxon>
        <taxon>Pseudomonadati</taxon>
        <taxon>Verrucomicrobiota</taxon>
        <taxon>Verrucomicrobiia</taxon>
        <taxon>Verrucomicrobiales</taxon>
        <taxon>Verrucomicrobiaceae</taxon>
        <taxon>Roseibacillus</taxon>
    </lineage>
</organism>
<dbReference type="GO" id="GO:0008236">
    <property type="term" value="F:serine-type peptidase activity"/>
    <property type="evidence" value="ECO:0007669"/>
    <property type="project" value="UniProtKB-KW"/>
</dbReference>
<dbReference type="InterPro" id="IPR005151">
    <property type="entry name" value="Tail-specific_protease"/>
</dbReference>
<dbReference type="AlphaFoldDB" id="A0A934RR26"/>
<keyword evidence="3" id="KW-0378">Hydrolase</keyword>
<dbReference type="Gene3D" id="2.30.42.10">
    <property type="match status" value="1"/>
</dbReference>
<evidence type="ECO:0000313" key="7">
    <source>
        <dbReference type="Proteomes" id="UP000604083"/>
    </source>
</evidence>
<evidence type="ECO:0000256" key="4">
    <source>
        <dbReference type="ARBA" id="ARBA00022825"/>
    </source>
</evidence>
<dbReference type="InterPro" id="IPR041489">
    <property type="entry name" value="PDZ_6"/>
</dbReference>
<evidence type="ECO:0000313" key="6">
    <source>
        <dbReference type="EMBL" id="MBK1833893.1"/>
    </source>
</evidence>
<dbReference type="Proteomes" id="UP000604083">
    <property type="component" value="Unassembled WGS sequence"/>
</dbReference>
<dbReference type="RefSeq" id="WP_200391329.1">
    <property type="nucleotide sequence ID" value="NZ_JAENIO010000015.1"/>
</dbReference>
<dbReference type="PANTHER" id="PTHR32060">
    <property type="entry name" value="TAIL-SPECIFIC PROTEASE"/>
    <property type="match status" value="1"/>
</dbReference>
<evidence type="ECO:0000256" key="3">
    <source>
        <dbReference type="ARBA" id="ARBA00022801"/>
    </source>
</evidence>
<dbReference type="Gene3D" id="3.90.226.10">
    <property type="entry name" value="2-enoyl-CoA Hydratase, Chain A, domain 1"/>
    <property type="match status" value="1"/>
</dbReference>
<dbReference type="GO" id="GO:0007165">
    <property type="term" value="P:signal transduction"/>
    <property type="evidence" value="ECO:0007669"/>
    <property type="project" value="TreeGrafter"/>
</dbReference>
<dbReference type="Pfam" id="PF17820">
    <property type="entry name" value="PDZ_6"/>
    <property type="match status" value="1"/>
</dbReference>
<comment type="caution">
    <text evidence="6">The sequence shown here is derived from an EMBL/GenBank/DDBJ whole genome shotgun (WGS) entry which is preliminary data.</text>
</comment>
<dbReference type="EMBL" id="JAENIO010000015">
    <property type="protein sequence ID" value="MBK1833893.1"/>
    <property type="molecule type" value="Genomic_DNA"/>
</dbReference>
<dbReference type="SUPFAM" id="SSF52096">
    <property type="entry name" value="ClpP/crotonase"/>
    <property type="match status" value="1"/>
</dbReference>
<comment type="similarity">
    <text evidence="1">Belongs to the peptidase S41A family.</text>
</comment>
<feature type="domain" description="PDZ" evidence="5">
    <location>
        <begin position="83"/>
        <end position="169"/>
    </location>
</feature>